<dbReference type="AlphaFoldDB" id="A0A8S9KE78"/>
<gene>
    <name evidence="1" type="ORF">F2Q70_00044902</name>
</gene>
<comment type="caution">
    <text evidence="1">The sequence shown here is derived from an EMBL/GenBank/DDBJ whole genome shotgun (WGS) entry which is preliminary data.</text>
</comment>
<reference evidence="1" key="1">
    <citation type="submission" date="2019-12" db="EMBL/GenBank/DDBJ databases">
        <title>Genome sequencing and annotation of Brassica cretica.</title>
        <authorList>
            <person name="Studholme D.J."/>
            <person name="Sarris P.F."/>
        </authorList>
    </citation>
    <scope>NUCLEOTIDE SEQUENCE</scope>
    <source>
        <strain evidence="1">PFS-102/07</strain>
        <tissue evidence="1">Leaf</tissue>
    </source>
</reference>
<evidence type="ECO:0000313" key="1">
    <source>
        <dbReference type="EMBL" id="KAF2593064.1"/>
    </source>
</evidence>
<accession>A0A8S9KE78</accession>
<protein>
    <submittedName>
        <fullName evidence="1">Uncharacterized protein</fullName>
    </submittedName>
</protein>
<organism evidence="1">
    <name type="scientific">Brassica cretica</name>
    <name type="common">Mustard</name>
    <dbReference type="NCBI Taxonomy" id="69181"/>
    <lineage>
        <taxon>Eukaryota</taxon>
        <taxon>Viridiplantae</taxon>
        <taxon>Streptophyta</taxon>
        <taxon>Embryophyta</taxon>
        <taxon>Tracheophyta</taxon>
        <taxon>Spermatophyta</taxon>
        <taxon>Magnoliopsida</taxon>
        <taxon>eudicotyledons</taxon>
        <taxon>Gunneridae</taxon>
        <taxon>Pentapetalae</taxon>
        <taxon>rosids</taxon>
        <taxon>malvids</taxon>
        <taxon>Brassicales</taxon>
        <taxon>Brassicaceae</taxon>
        <taxon>Brassiceae</taxon>
        <taxon>Brassica</taxon>
    </lineage>
</organism>
<name>A0A8S9KE78_BRACR</name>
<proteinExistence type="predicted"/>
<sequence>MNLHVLGLAPNRVASLGQLVAVVLTSFGYKTLRRGNVILDRKVVDIDGDDDDSEEDEKNLQLRRPVWSSLSYTSINLTTDLKVTGQESRSTDPKEQHRYRSCLWFLWSSGETRGVEVILGPLGLLLVADCARSWVNFEIRASRNTRRVATVAVPASASRSSQILHQGFSKVLRRASPLF</sequence>
<dbReference type="EMBL" id="QGKY02000164">
    <property type="protein sequence ID" value="KAF2593064.1"/>
    <property type="molecule type" value="Genomic_DNA"/>
</dbReference>